<sequence length="404" mass="46380">MEWSNQVWIKPVFKVLVLFSPLLFIIGFYRNISFLFLLGLFILFFYGATLLQFNFAAKDLHVDRVRQIYRLFPGDSDAFSVKLLHKGFWPSFRGEIFLTHKNMISSEETEDSASAKGRIEVKRPFAIYRKTAYTQTIPFVAQKRGTTRISNVTLHIHDPLQTSGQSLTYQALFPAEIIVYPKPLPVHRIEQLFYQGTGEASRPFALFENAALPAGNRDYAYGDSFHKLHWKATARTGTLQTKVFEKTVVYHWTFVYMIQPDHKDTRTAEEIENEISYLAFMCQFAAEKGIPFEVYINFKVPGPLGMYHVPTDSGPQHLSKVLEGLARIDRSNITVKPQYMWTKINGNFAGKVPFVILLGHIPNDTDTVFITKKWIQAGGRLFYISHSDSEAFLMPYRAQEVVTC</sequence>
<dbReference type="PANTHER" id="PTHR34351:SF2">
    <property type="entry name" value="DUF58 DOMAIN-CONTAINING PROTEIN"/>
    <property type="match status" value="1"/>
</dbReference>
<name>A0A161RW12_9BACL</name>
<keyword evidence="1" id="KW-0812">Transmembrane</keyword>
<evidence type="ECO:0000313" key="2">
    <source>
        <dbReference type="EMBL" id="KZE68786.1"/>
    </source>
</evidence>
<gene>
    <name evidence="2" type="ORF">AWM68_00450</name>
</gene>
<organism evidence="2 3">
    <name type="scientific">Fictibacillus phosphorivorans</name>
    <dbReference type="NCBI Taxonomy" id="1221500"/>
    <lineage>
        <taxon>Bacteria</taxon>
        <taxon>Bacillati</taxon>
        <taxon>Bacillota</taxon>
        <taxon>Bacilli</taxon>
        <taxon>Bacillales</taxon>
        <taxon>Fictibacillaceae</taxon>
        <taxon>Fictibacillus</taxon>
    </lineage>
</organism>
<evidence type="ECO:0000313" key="3">
    <source>
        <dbReference type="Proteomes" id="UP000076567"/>
    </source>
</evidence>
<dbReference type="AlphaFoldDB" id="A0A161RW12"/>
<accession>A0A161RW12</accession>
<dbReference type="PANTHER" id="PTHR34351">
    <property type="entry name" value="SLR1927 PROTEIN-RELATED"/>
    <property type="match status" value="1"/>
</dbReference>
<keyword evidence="1" id="KW-1133">Transmembrane helix</keyword>
<feature type="transmembrane region" description="Helical" evidence="1">
    <location>
        <begin position="12"/>
        <end position="29"/>
    </location>
</feature>
<feature type="transmembrane region" description="Helical" evidence="1">
    <location>
        <begin position="35"/>
        <end position="57"/>
    </location>
</feature>
<reference evidence="3" key="1">
    <citation type="submission" date="2016-01" db="EMBL/GenBank/DDBJ databases">
        <title>Draft genome of Chromobacterium sp. F49.</title>
        <authorList>
            <person name="Hong K.W."/>
        </authorList>
    </citation>
    <scope>NUCLEOTIDE SEQUENCE [LARGE SCALE GENOMIC DNA]</scope>
    <source>
        <strain evidence="3">P7IIIA</strain>
    </source>
</reference>
<keyword evidence="1" id="KW-0472">Membrane</keyword>
<proteinExistence type="predicted"/>
<protein>
    <submittedName>
        <fullName evidence="2">Uncharacterized protein</fullName>
    </submittedName>
</protein>
<dbReference type="OrthoDB" id="9789943at2"/>
<comment type="caution">
    <text evidence="2">The sequence shown here is derived from an EMBL/GenBank/DDBJ whole genome shotgun (WGS) entry which is preliminary data.</text>
</comment>
<keyword evidence="3" id="KW-1185">Reference proteome</keyword>
<dbReference type="Proteomes" id="UP000076567">
    <property type="component" value="Unassembled WGS sequence"/>
</dbReference>
<dbReference type="RefSeq" id="WP_066236034.1">
    <property type="nucleotide sequence ID" value="NZ_LRFC01000001.1"/>
</dbReference>
<evidence type="ECO:0000256" key="1">
    <source>
        <dbReference type="SAM" id="Phobius"/>
    </source>
</evidence>
<dbReference type="EMBL" id="LRFC01000001">
    <property type="protein sequence ID" value="KZE68786.1"/>
    <property type="molecule type" value="Genomic_DNA"/>
</dbReference>